<dbReference type="CDD" id="cd03784">
    <property type="entry name" value="GT1_Gtf-like"/>
    <property type="match status" value="1"/>
</dbReference>
<dbReference type="FunFam" id="3.40.50.2000:FF:000047">
    <property type="entry name" value="Glycosyltransferase"/>
    <property type="match status" value="1"/>
</dbReference>
<accession>A0A6J1AT46</accession>
<dbReference type="GO" id="GO:0035251">
    <property type="term" value="F:UDP-glucosyltransferase activity"/>
    <property type="evidence" value="ECO:0007669"/>
    <property type="project" value="TreeGrafter"/>
</dbReference>
<dbReference type="GeneID" id="110420611"/>
<keyword evidence="3 4" id="KW-0808">Transferase</keyword>
<gene>
    <name evidence="8" type="primary">LOC110420611</name>
</gene>
<dbReference type="AlphaFoldDB" id="A0A6J1AT46"/>
<evidence type="ECO:0000313" key="7">
    <source>
        <dbReference type="Proteomes" id="UP000504621"/>
    </source>
</evidence>
<dbReference type="EC" id="2.4.1.-" evidence="5"/>
<keyword evidence="2 4" id="KW-0328">Glycosyltransferase</keyword>
<evidence type="ECO:0000256" key="2">
    <source>
        <dbReference type="ARBA" id="ARBA00022676"/>
    </source>
</evidence>
<sequence>MSSQFPELHFVLVPLMCPGHLIPMVDIGRLLAQHGVTVTIVTTPLNAIRFKSIIDRDIASGIQIRLLQLRFPCIDAGLPEGCENLDALPSRLLSKNFMDAVGKFQHPFEQFLEETQLKPSCIISDRHIPWTFDVAQKFKIPRLAFDGTSCFTLTCSHFIGISKIHEKVSDDLESFVVPGLPDRIELTKAQLPSDFNPGSIVLKDKEKHMKVADMASYGLVVNSFEELESGYIEEYRKAKGDKIWCIGPVSLYNKGKLDKAQRGNKASVEVIQCLQWLDSWPQNSVVYASLGTLSCVAPMQLTEMALGLEASNRPFIWVIREGYESNDFKKWLSEEGFEERTKGRGFLVHGWAPQLSILSHPAIGGFLTHCGWNSVLEGLCAGLPVITWPLLADQFFNEKFVVQVLRIGERVGAEIAMKWGEEEKYGAMVKREQIMKAINLVMDAGGEGEERRKRAMELGVLAKKAFENKGSSYLNVKRLIKDILQISGRKAEA</sequence>
<dbReference type="OrthoDB" id="5835829at2759"/>
<evidence type="ECO:0000256" key="4">
    <source>
        <dbReference type="RuleBase" id="RU003718"/>
    </source>
</evidence>
<dbReference type="InterPro" id="IPR002213">
    <property type="entry name" value="UDP_glucos_trans"/>
</dbReference>
<dbReference type="Pfam" id="PF26168">
    <property type="entry name" value="Glyco_transf_N"/>
    <property type="match status" value="1"/>
</dbReference>
<dbReference type="Pfam" id="PF00201">
    <property type="entry name" value="UDPGT"/>
    <property type="match status" value="1"/>
</dbReference>
<dbReference type="InterPro" id="IPR035595">
    <property type="entry name" value="UDP_glycos_trans_CS"/>
</dbReference>
<dbReference type="PANTHER" id="PTHR48047">
    <property type="entry name" value="GLYCOSYLTRANSFERASE"/>
    <property type="match status" value="1"/>
</dbReference>
<dbReference type="Gene3D" id="3.40.50.2000">
    <property type="entry name" value="Glycogen Phosphorylase B"/>
    <property type="match status" value="2"/>
</dbReference>
<dbReference type="PANTHER" id="PTHR48047:SF237">
    <property type="entry name" value="UDP-GLYCOSYLTRANSFERASE 73C3-LIKE"/>
    <property type="match status" value="1"/>
</dbReference>
<dbReference type="Proteomes" id="UP000504621">
    <property type="component" value="Unplaced"/>
</dbReference>
<evidence type="ECO:0000256" key="3">
    <source>
        <dbReference type="ARBA" id="ARBA00022679"/>
    </source>
</evidence>
<proteinExistence type="inferred from homology"/>
<dbReference type="PROSITE" id="PS00375">
    <property type="entry name" value="UDPGT"/>
    <property type="match status" value="1"/>
</dbReference>
<comment type="similarity">
    <text evidence="1 4">Belongs to the UDP-glycosyltransferase family.</text>
</comment>
<protein>
    <recommendedName>
        <fullName evidence="5">Glycosyltransferase</fullName>
        <ecNumber evidence="5">2.4.1.-</ecNumber>
    </recommendedName>
</protein>
<evidence type="ECO:0000256" key="5">
    <source>
        <dbReference type="RuleBase" id="RU362057"/>
    </source>
</evidence>
<reference evidence="8" key="1">
    <citation type="submission" date="2025-08" db="UniProtKB">
        <authorList>
            <consortium name="RefSeq"/>
        </authorList>
    </citation>
    <scope>IDENTIFICATION</scope>
    <source>
        <tissue evidence="8">Leaf</tissue>
    </source>
</reference>
<feature type="domain" description="Glycosyltransferase N-terminal" evidence="6">
    <location>
        <begin position="10"/>
        <end position="249"/>
    </location>
</feature>
<evidence type="ECO:0000259" key="6">
    <source>
        <dbReference type="Pfam" id="PF26168"/>
    </source>
</evidence>
<organism evidence="7 8">
    <name type="scientific">Herrania umbratica</name>
    <dbReference type="NCBI Taxonomy" id="108875"/>
    <lineage>
        <taxon>Eukaryota</taxon>
        <taxon>Viridiplantae</taxon>
        <taxon>Streptophyta</taxon>
        <taxon>Embryophyta</taxon>
        <taxon>Tracheophyta</taxon>
        <taxon>Spermatophyta</taxon>
        <taxon>Magnoliopsida</taxon>
        <taxon>eudicotyledons</taxon>
        <taxon>Gunneridae</taxon>
        <taxon>Pentapetalae</taxon>
        <taxon>rosids</taxon>
        <taxon>malvids</taxon>
        <taxon>Malvales</taxon>
        <taxon>Malvaceae</taxon>
        <taxon>Byttnerioideae</taxon>
        <taxon>Herrania</taxon>
    </lineage>
</organism>
<evidence type="ECO:0000313" key="8">
    <source>
        <dbReference type="RefSeq" id="XP_021289664.1"/>
    </source>
</evidence>
<dbReference type="InterPro" id="IPR058980">
    <property type="entry name" value="Glyco_transf_N"/>
</dbReference>
<name>A0A6J1AT46_9ROSI</name>
<evidence type="ECO:0000256" key="1">
    <source>
        <dbReference type="ARBA" id="ARBA00009995"/>
    </source>
</evidence>
<keyword evidence="7" id="KW-1185">Reference proteome</keyword>
<dbReference type="RefSeq" id="XP_021289664.1">
    <property type="nucleotide sequence ID" value="XM_021433989.1"/>
</dbReference>
<dbReference type="FunFam" id="3.40.50.2000:FF:000071">
    <property type="entry name" value="Glycosyltransferase"/>
    <property type="match status" value="1"/>
</dbReference>
<dbReference type="SUPFAM" id="SSF53756">
    <property type="entry name" value="UDP-Glycosyltransferase/glycogen phosphorylase"/>
    <property type="match status" value="1"/>
</dbReference>